<reference evidence="6" key="2">
    <citation type="submission" date="2022-03" db="EMBL/GenBank/DDBJ databases">
        <title>Draft title - Genomic analysis of global carrot germplasm unveils the trajectory of domestication and the origin of high carotenoid orange carrot.</title>
        <authorList>
            <person name="Iorizzo M."/>
            <person name="Ellison S."/>
            <person name="Senalik D."/>
            <person name="Macko-Podgorni A."/>
            <person name="Grzebelus D."/>
            <person name="Bostan H."/>
            <person name="Rolling W."/>
            <person name="Curaba J."/>
            <person name="Simon P."/>
        </authorList>
    </citation>
    <scope>NUCLEOTIDE SEQUENCE</scope>
    <source>
        <tissue evidence="6">Leaf</tissue>
    </source>
</reference>
<dbReference type="PROSITE" id="PS51469">
    <property type="entry name" value="SUN"/>
    <property type="match status" value="1"/>
</dbReference>
<dbReference type="PANTHER" id="PTHR12911:SF8">
    <property type="entry name" value="KLAROID PROTEIN-RELATED"/>
    <property type="match status" value="1"/>
</dbReference>
<comment type="subcellular location">
    <subcellularLocation>
        <location evidence="1">Membrane</location>
    </subcellularLocation>
</comment>
<feature type="domain" description="SUN" evidence="5">
    <location>
        <begin position="133"/>
        <end position="305"/>
    </location>
</feature>
<dbReference type="Proteomes" id="UP000077755">
    <property type="component" value="Chromosome 4"/>
</dbReference>
<gene>
    <name evidence="6" type="ORF">DCAR_0416929</name>
</gene>
<protein>
    <recommendedName>
        <fullName evidence="5">SUN domain-containing protein</fullName>
    </recommendedName>
</protein>
<evidence type="ECO:0000256" key="3">
    <source>
        <dbReference type="ARBA" id="ARBA00022989"/>
    </source>
</evidence>
<dbReference type="PANTHER" id="PTHR12911">
    <property type="entry name" value="SAD1/UNC-84-LIKE PROTEIN-RELATED"/>
    <property type="match status" value="1"/>
</dbReference>
<evidence type="ECO:0000313" key="7">
    <source>
        <dbReference type="Proteomes" id="UP000077755"/>
    </source>
</evidence>
<name>A0AAF1AW38_DAUCS</name>
<dbReference type="EMBL" id="CP093346">
    <property type="protein sequence ID" value="WOG97588.1"/>
    <property type="molecule type" value="Genomic_DNA"/>
</dbReference>
<evidence type="ECO:0000256" key="1">
    <source>
        <dbReference type="ARBA" id="ARBA00004370"/>
    </source>
</evidence>
<dbReference type="Gene3D" id="2.60.120.260">
    <property type="entry name" value="Galactose-binding domain-like"/>
    <property type="match status" value="1"/>
</dbReference>
<keyword evidence="4" id="KW-0472">Membrane</keyword>
<proteinExistence type="predicted"/>
<dbReference type="Pfam" id="PF07738">
    <property type="entry name" value="Sad1_UNC"/>
    <property type="match status" value="1"/>
</dbReference>
<dbReference type="GO" id="GO:0005635">
    <property type="term" value="C:nuclear envelope"/>
    <property type="evidence" value="ECO:0007669"/>
    <property type="project" value="UniProtKB-ARBA"/>
</dbReference>
<reference evidence="6" key="1">
    <citation type="journal article" date="2016" name="Nat. Genet.">
        <title>A high-quality carrot genome assembly provides new insights into carotenoid accumulation and asterid genome evolution.</title>
        <authorList>
            <person name="Iorizzo M."/>
            <person name="Ellison S."/>
            <person name="Senalik D."/>
            <person name="Zeng P."/>
            <person name="Satapoomin P."/>
            <person name="Huang J."/>
            <person name="Bowman M."/>
            <person name="Iovene M."/>
            <person name="Sanseverino W."/>
            <person name="Cavagnaro P."/>
            <person name="Yildiz M."/>
            <person name="Macko-Podgorni A."/>
            <person name="Moranska E."/>
            <person name="Grzebelus E."/>
            <person name="Grzebelus D."/>
            <person name="Ashrafi H."/>
            <person name="Zheng Z."/>
            <person name="Cheng S."/>
            <person name="Spooner D."/>
            <person name="Van Deynze A."/>
            <person name="Simon P."/>
        </authorList>
    </citation>
    <scope>NUCLEOTIDE SEQUENCE</scope>
    <source>
        <tissue evidence="6">Leaf</tissue>
    </source>
</reference>
<evidence type="ECO:0000256" key="2">
    <source>
        <dbReference type="ARBA" id="ARBA00022692"/>
    </source>
</evidence>
<evidence type="ECO:0000259" key="5">
    <source>
        <dbReference type="PROSITE" id="PS51469"/>
    </source>
</evidence>
<keyword evidence="7" id="KW-1185">Reference proteome</keyword>
<dbReference type="AlphaFoldDB" id="A0AAF1AW38"/>
<evidence type="ECO:0000256" key="4">
    <source>
        <dbReference type="ARBA" id="ARBA00023136"/>
    </source>
</evidence>
<dbReference type="InterPro" id="IPR012919">
    <property type="entry name" value="SUN_dom"/>
</dbReference>
<accession>A0AAF1AW38</accession>
<keyword evidence="2" id="KW-0812">Transmembrane</keyword>
<sequence>MAEKDGNIEPNTSIKPGFEATSIPCRRHKADSVWWWQKLVILLTRDLGFFLLLVFLLSRMDSKVSNIEAKTSDMERELIELRSRTNMLSGRMGSLDKYFSENEGLSKEEVCEDYNNRKGGNDGYVDLNEMRVVMREEFKRVCEDYNNRKGGNDGNVDLNEMRVLMRDIADYFADPVRMITPSFGQPGECFGLKGNRGFVEIKLRSAIIPQAVTLEHVAKSVVDNRSSAPKDCRVYGWFSRKKITRDLSMYFLGNFTYDLEKSSVQTFDVSDSSRVIDTVRLDFTSNYGNPSYTCIYRFRVHGYQPDI</sequence>
<organism evidence="6 7">
    <name type="scientific">Daucus carota subsp. sativus</name>
    <name type="common">Carrot</name>
    <dbReference type="NCBI Taxonomy" id="79200"/>
    <lineage>
        <taxon>Eukaryota</taxon>
        <taxon>Viridiplantae</taxon>
        <taxon>Streptophyta</taxon>
        <taxon>Embryophyta</taxon>
        <taxon>Tracheophyta</taxon>
        <taxon>Spermatophyta</taxon>
        <taxon>Magnoliopsida</taxon>
        <taxon>eudicotyledons</taxon>
        <taxon>Gunneridae</taxon>
        <taxon>Pentapetalae</taxon>
        <taxon>asterids</taxon>
        <taxon>campanulids</taxon>
        <taxon>Apiales</taxon>
        <taxon>Apiaceae</taxon>
        <taxon>Apioideae</taxon>
        <taxon>Scandiceae</taxon>
        <taxon>Daucinae</taxon>
        <taxon>Daucus</taxon>
        <taxon>Daucus sect. Daucus</taxon>
    </lineage>
</organism>
<keyword evidence="3" id="KW-1133">Transmembrane helix</keyword>
<dbReference type="GO" id="GO:0043495">
    <property type="term" value="F:protein-membrane adaptor activity"/>
    <property type="evidence" value="ECO:0007669"/>
    <property type="project" value="TreeGrafter"/>
</dbReference>
<evidence type="ECO:0000313" key="6">
    <source>
        <dbReference type="EMBL" id="WOG97588.1"/>
    </source>
</evidence>
<dbReference type="GO" id="GO:0016020">
    <property type="term" value="C:membrane"/>
    <property type="evidence" value="ECO:0007669"/>
    <property type="project" value="UniProtKB-SubCell"/>
</dbReference>
<dbReference type="InterPro" id="IPR045119">
    <property type="entry name" value="SUN1-5"/>
</dbReference>